<comment type="caution">
    <text evidence="2">The sequence shown here is derived from an EMBL/GenBank/DDBJ whole genome shotgun (WGS) entry which is preliminary data.</text>
</comment>
<gene>
    <name evidence="2" type="ORF">PC9H_008260</name>
</gene>
<dbReference type="RefSeq" id="XP_036631394.1">
    <property type="nucleotide sequence ID" value="XM_036777774.1"/>
</dbReference>
<dbReference type="EMBL" id="JACETU010000005">
    <property type="protein sequence ID" value="KAF7429022.1"/>
    <property type="molecule type" value="Genomic_DNA"/>
</dbReference>
<evidence type="ECO:0008006" key="4">
    <source>
        <dbReference type="Google" id="ProtNLM"/>
    </source>
</evidence>
<dbReference type="InterPro" id="IPR052953">
    <property type="entry name" value="Ser-rich/MCO-related"/>
</dbReference>
<dbReference type="GeneID" id="59378078"/>
<dbReference type="CDD" id="cd00920">
    <property type="entry name" value="Cupredoxin"/>
    <property type="match status" value="1"/>
</dbReference>
<feature type="signal peptide" evidence="1">
    <location>
        <begin position="1"/>
        <end position="16"/>
    </location>
</feature>
<accession>A0A8H6ZSM2</accession>
<name>A0A8H6ZSM2_PLEOS</name>
<evidence type="ECO:0000256" key="1">
    <source>
        <dbReference type="SAM" id="SignalP"/>
    </source>
</evidence>
<keyword evidence="1" id="KW-0732">Signal</keyword>
<dbReference type="Gene3D" id="2.60.40.420">
    <property type="entry name" value="Cupredoxins - blue copper proteins"/>
    <property type="match status" value="1"/>
</dbReference>
<dbReference type="OrthoDB" id="1921208at2759"/>
<dbReference type="PANTHER" id="PTHR34883">
    <property type="entry name" value="SERINE-RICH PROTEIN, PUTATIVE-RELATED-RELATED"/>
    <property type="match status" value="1"/>
</dbReference>
<dbReference type="InterPro" id="IPR008972">
    <property type="entry name" value="Cupredoxin"/>
</dbReference>
<organism evidence="2 3">
    <name type="scientific">Pleurotus ostreatus</name>
    <name type="common">Oyster mushroom</name>
    <name type="synonym">White-rot fungus</name>
    <dbReference type="NCBI Taxonomy" id="5322"/>
    <lineage>
        <taxon>Eukaryota</taxon>
        <taxon>Fungi</taxon>
        <taxon>Dikarya</taxon>
        <taxon>Basidiomycota</taxon>
        <taxon>Agaricomycotina</taxon>
        <taxon>Agaricomycetes</taxon>
        <taxon>Agaricomycetidae</taxon>
        <taxon>Agaricales</taxon>
        <taxon>Pleurotineae</taxon>
        <taxon>Pleurotaceae</taxon>
        <taxon>Pleurotus</taxon>
    </lineage>
</organism>
<protein>
    <recommendedName>
        <fullName evidence="4">Extracellular serine-rich protein</fullName>
    </recommendedName>
</protein>
<dbReference type="SUPFAM" id="SSF49503">
    <property type="entry name" value="Cupredoxins"/>
    <property type="match status" value="1"/>
</dbReference>
<dbReference type="AlphaFoldDB" id="A0A8H6ZSM2"/>
<sequence>MRLLALALALVPAALAVDIPVSVGAENSFAFSPTSITAQVGDTVTFTFISRNHSATTTTFETPCPPPDGGLPGQFDTGFLSAIGGETPSVTIPITTTEPQFVACAQAAGGHCRIGMVMVINPTTEQTFDAFLANALAS</sequence>
<dbReference type="VEuPathDB" id="FungiDB:PC9H_008260"/>
<dbReference type="PANTHER" id="PTHR34883:SF15">
    <property type="entry name" value="EXTRACELLULAR SERINE-RICH PROTEIN"/>
    <property type="match status" value="1"/>
</dbReference>
<feature type="chain" id="PRO_5034857434" description="Extracellular serine-rich protein" evidence="1">
    <location>
        <begin position="17"/>
        <end position="138"/>
    </location>
</feature>
<evidence type="ECO:0000313" key="2">
    <source>
        <dbReference type="EMBL" id="KAF7429022.1"/>
    </source>
</evidence>
<reference evidence="2" key="1">
    <citation type="submission" date="2019-07" db="EMBL/GenBank/DDBJ databases">
        <authorList>
            <person name="Palmer J.M."/>
        </authorList>
    </citation>
    <scope>NUCLEOTIDE SEQUENCE</scope>
    <source>
        <strain evidence="2">PC9</strain>
    </source>
</reference>
<proteinExistence type="predicted"/>
<evidence type="ECO:0000313" key="3">
    <source>
        <dbReference type="Proteomes" id="UP000623687"/>
    </source>
</evidence>
<keyword evidence="3" id="KW-1185">Reference proteome</keyword>
<dbReference type="Proteomes" id="UP000623687">
    <property type="component" value="Unassembled WGS sequence"/>
</dbReference>